<accession>A0A4Y2QGF7</accession>
<proteinExistence type="predicted"/>
<comment type="caution">
    <text evidence="1">The sequence shown here is derived from an EMBL/GenBank/DDBJ whole genome shotgun (WGS) entry which is preliminary data.</text>
</comment>
<evidence type="ECO:0000313" key="1">
    <source>
        <dbReference type="EMBL" id="GBN61836.1"/>
    </source>
</evidence>
<evidence type="ECO:0000313" key="2">
    <source>
        <dbReference type="Proteomes" id="UP000499080"/>
    </source>
</evidence>
<name>A0A4Y2QGF7_ARAVE</name>
<reference evidence="1 2" key="1">
    <citation type="journal article" date="2019" name="Sci. Rep.">
        <title>Orb-weaving spider Araneus ventricosus genome elucidates the spidroin gene catalogue.</title>
        <authorList>
            <person name="Kono N."/>
            <person name="Nakamura H."/>
            <person name="Ohtoshi R."/>
            <person name="Moran D.A.P."/>
            <person name="Shinohara A."/>
            <person name="Yoshida Y."/>
            <person name="Fujiwara M."/>
            <person name="Mori M."/>
            <person name="Tomita M."/>
            <person name="Arakawa K."/>
        </authorList>
    </citation>
    <scope>NUCLEOTIDE SEQUENCE [LARGE SCALE GENOMIC DNA]</scope>
</reference>
<sequence>MALYSSSLACRIHGFMSLTPFLSLRTSTSVLVDHLHPFMLYCHPHGNGVFQQDNCTSHRSRLDEHSSDILRMKNFSHMMQLRQVPQGEFGLVLSSKTWSPMARIEQWDSRGSTAPEAHMVKRALHDPFKDCTTDALIQLSVNSKQVIFGAHGPQMGPNPRQWYIGDAGYFQFWELNSLLLLLEAKDVWVGSIWILWDCCWSTARTGACKE</sequence>
<protein>
    <submittedName>
        <fullName evidence="1">Uncharacterized protein</fullName>
    </submittedName>
</protein>
<dbReference type="Proteomes" id="UP000499080">
    <property type="component" value="Unassembled WGS sequence"/>
</dbReference>
<organism evidence="1 2">
    <name type="scientific">Araneus ventricosus</name>
    <name type="common">Orbweaver spider</name>
    <name type="synonym">Epeira ventricosa</name>
    <dbReference type="NCBI Taxonomy" id="182803"/>
    <lineage>
        <taxon>Eukaryota</taxon>
        <taxon>Metazoa</taxon>
        <taxon>Ecdysozoa</taxon>
        <taxon>Arthropoda</taxon>
        <taxon>Chelicerata</taxon>
        <taxon>Arachnida</taxon>
        <taxon>Araneae</taxon>
        <taxon>Araneomorphae</taxon>
        <taxon>Entelegynae</taxon>
        <taxon>Araneoidea</taxon>
        <taxon>Araneidae</taxon>
        <taxon>Araneus</taxon>
    </lineage>
</organism>
<dbReference type="EMBL" id="BGPR01013704">
    <property type="protein sequence ID" value="GBN61836.1"/>
    <property type="molecule type" value="Genomic_DNA"/>
</dbReference>
<dbReference type="OrthoDB" id="9996331at2759"/>
<gene>
    <name evidence="1" type="ORF">AVEN_173397_1</name>
</gene>
<dbReference type="AlphaFoldDB" id="A0A4Y2QGF7"/>
<keyword evidence="2" id="KW-1185">Reference proteome</keyword>